<keyword evidence="1" id="KW-0812">Transmembrane</keyword>
<feature type="transmembrane region" description="Helical" evidence="1">
    <location>
        <begin position="18"/>
        <end position="36"/>
    </location>
</feature>
<proteinExistence type="predicted"/>
<protein>
    <submittedName>
        <fullName evidence="2">Uncharacterized protein</fullName>
    </submittedName>
</protein>
<evidence type="ECO:0000256" key="1">
    <source>
        <dbReference type="SAM" id="Phobius"/>
    </source>
</evidence>
<sequence>MPMQPHRAITAHLSRNRALWAGLFALATALFIFGRWEAGTGWHLGDLASLSGAICGALLMLMSEKGFAPTPAGEAA</sequence>
<keyword evidence="1" id="KW-0472">Membrane</keyword>
<reference evidence="2 3" key="1">
    <citation type="submission" date="2021-01" db="EMBL/GenBank/DDBJ databases">
        <title>Belnapia mucosa sp. nov. and Belnapia arida sp. nov., isolated from the Tabernas Desert (Almeria, Spain).</title>
        <authorList>
            <person name="Molina-Menor E."/>
            <person name="Vidal-Verdu A."/>
            <person name="Calonge A."/>
            <person name="Satari L."/>
            <person name="Pereto Magraner J."/>
            <person name="Porcar Miralles M."/>
        </authorList>
    </citation>
    <scope>NUCLEOTIDE SEQUENCE [LARGE SCALE GENOMIC DNA]</scope>
    <source>
        <strain evidence="2 3">T6</strain>
    </source>
</reference>
<dbReference type="Proteomes" id="UP000606490">
    <property type="component" value="Unassembled WGS sequence"/>
</dbReference>
<dbReference type="EMBL" id="JAEUXJ010000007">
    <property type="protein sequence ID" value="MBL6457132.1"/>
    <property type="molecule type" value="Genomic_DNA"/>
</dbReference>
<evidence type="ECO:0000313" key="2">
    <source>
        <dbReference type="EMBL" id="MBL6457132.1"/>
    </source>
</evidence>
<evidence type="ECO:0000313" key="3">
    <source>
        <dbReference type="Proteomes" id="UP000606490"/>
    </source>
</evidence>
<keyword evidence="3" id="KW-1185">Reference proteome</keyword>
<keyword evidence="1" id="KW-1133">Transmembrane helix</keyword>
<accession>A0ABS1V706</accession>
<name>A0ABS1V706_9PROT</name>
<organism evidence="2 3">
    <name type="scientific">Belnapia mucosa</name>
    <dbReference type="NCBI Taxonomy" id="2804532"/>
    <lineage>
        <taxon>Bacteria</taxon>
        <taxon>Pseudomonadati</taxon>
        <taxon>Pseudomonadota</taxon>
        <taxon>Alphaproteobacteria</taxon>
        <taxon>Acetobacterales</taxon>
        <taxon>Roseomonadaceae</taxon>
        <taxon>Belnapia</taxon>
    </lineage>
</organism>
<dbReference type="RefSeq" id="WP_202826873.1">
    <property type="nucleotide sequence ID" value="NZ_JAEUXJ010000007.1"/>
</dbReference>
<gene>
    <name evidence="2" type="ORF">JMJ55_17485</name>
</gene>
<comment type="caution">
    <text evidence="2">The sequence shown here is derived from an EMBL/GenBank/DDBJ whole genome shotgun (WGS) entry which is preliminary data.</text>
</comment>